<evidence type="ECO:0000256" key="1">
    <source>
        <dbReference type="SAM" id="MobiDB-lite"/>
    </source>
</evidence>
<name>A0A8J3HTR8_9CHLR</name>
<feature type="region of interest" description="Disordered" evidence="1">
    <location>
        <begin position="1"/>
        <end position="48"/>
    </location>
</feature>
<proteinExistence type="predicted"/>
<feature type="transmembrane region" description="Helical" evidence="2">
    <location>
        <begin position="58"/>
        <end position="81"/>
    </location>
</feature>
<evidence type="ECO:0000256" key="2">
    <source>
        <dbReference type="SAM" id="Phobius"/>
    </source>
</evidence>
<feature type="compositionally biased region" description="Low complexity" evidence="1">
    <location>
        <begin position="1"/>
        <end position="20"/>
    </location>
</feature>
<keyword evidence="2" id="KW-1133">Transmembrane helix</keyword>
<comment type="caution">
    <text evidence="3">The sequence shown here is derived from an EMBL/GenBank/DDBJ whole genome shotgun (WGS) entry which is preliminary data.</text>
</comment>
<organism evidence="3 4">
    <name type="scientific">Ktedonospora formicarum</name>
    <dbReference type="NCBI Taxonomy" id="2778364"/>
    <lineage>
        <taxon>Bacteria</taxon>
        <taxon>Bacillati</taxon>
        <taxon>Chloroflexota</taxon>
        <taxon>Ktedonobacteria</taxon>
        <taxon>Ktedonobacterales</taxon>
        <taxon>Ktedonobacteraceae</taxon>
        <taxon>Ktedonospora</taxon>
    </lineage>
</organism>
<keyword evidence="2" id="KW-0472">Membrane</keyword>
<evidence type="ECO:0000313" key="4">
    <source>
        <dbReference type="Proteomes" id="UP000612362"/>
    </source>
</evidence>
<accession>A0A8J3HTR8</accession>
<keyword evidence="4" id="KW-1185">Reference proteome</keyword>
<dbReference type="AlphaFoldDB" id="A0A8J3HTR8"/>
<protein>
    <submittedName>
        <fullName evidence="3">Uncharacterized protein</fullName>
    </submittedName>
</protein>
<gene>
    <name evidence="3" type="ORF">KSX_17220</name>
</gene>
<reference evidence="3" key="1">
    <citation type="submission" date="2020-10" db="EMBL/GenBank/DDBJ databases">
        <title>Taxonomic study of unclassified bacteria belonging to the class Ktedonobacteria.</title>
        <authorList>
            <person name="Yabe S."/>
            <person name="Wang C.M."/>
            <person name="Zheng Y."/>
            <person name="Sakai Y."/>
            <person name="Cavaletti L."/>
            <person name="Monciardini P."/>
            <person name="Donadio S."/>
        </authorList>
    </citation>
    <scope>NUCLEOTIDE SEQUENCE</scope>
    <source>
        <strain evidence="3">SOSP1-1</strain>
    </source>
</reference>
<dbReference type="EMBL" id="BNJF01000001">
    <property type="protein sequence ID" value="GHO43559.1"/>
    <property type="molecule type" value="Genomic_DNA"/>
</dbReference>
<sequence length="186" mass="20647">MPGSFSAPPPYSSSQAYEAPQAGPNEPRPWFEPTTTPNEYAAPSSPEQGHLWTRNPGLFWLAVGIAALLLIAIPISIFQVYSYLNRPTPTKTLDTFCSALVQENYPLAYEQFSPNLQLRLPRSRFIVLLAQDRVVSCTHGSADENSQSPHANLKLVHNSQGINSDMVRLKKGADNQWKIDNVVQAR</sequence>
<dbReference type="Proteomes" id="UP000612362">
    <property type="component" value="Unassembled WGS sequence"/>
</dbReference>
<dbReference type="RefSeq" id="WP_220193025.1">
    <property type="nucleotide sequence ID" value="NZ_BNJF01000001.1"/>
</dbReference>
<keyword evidence="2" id="KW-0812">Transmembrane</keyword>
<evidence type="ECO:0000313" key="3">
    <source>
        <dbReference type="EMBL" id="GHO43559.1"/>
    </source>
</evidence>